<gene>
    <name evidence="1" type="ORF">DME_LOCUS7016</name>
</gene>
<name>A0A158Q3L5_DRAME</name>
<dbReference type="Proteomes" id="UP000038040">
    <property type="component" value="Unplaced"/>
</dbReference>
<evidence type="ECO:0000313" key="2">
    <source>
        <dbReference type="Proteomes" id="UP000038040"/>
    </source>
</evidence>
<evidence type="ECO:0000313" key="3">
    <source>
        <dbReference type="Proteomes" id="UP000274756"/>
    </source>
</evidence>
<sequence length="152" mass="17137">MEADLLENADGIKEEVIANNSVPSGGELPDTLRNSKSGMYFEFEKLLNGFDNYYNESSDSEEEIGANEDDSFNFEMCRIRRTKRYSSCISDVVNKNSCTDCVTKNEIHKENETSGQSLMDIDDIICAIREGFNESPPLANDDEFDDFDALNI</sequence>
<dbReference type="Proteomes" id="UP000274756">
    <property type="component" value="Unassembled WGS sequence"/>
</dbReference>
<protein>
    <submittedName>
        <fullName evidence="1 4">Uncharacterized protein</fullName>
    </submittedName>
</protein>
<reference evidence="1 3" key="2">
    <citation type="submission" date="2018-11" db="EMBL/GenBank/DDBJ databases">
        <authorList>
            <consortium name="Pathogen Informatics"/>
        </authorList>
    </citation>
    <scope>NUCLEOTIDE SEQUENCE [LARGE SCALE GENOMIC DNA]</scope>
</reference>
<reference evidence="4" key="1">
    <citation type="submission" date="2016-04" db="UniProtKB">
        <authorList>
            <consortium name="WormBaseParasite"/>
        </authorList>
    </citation>
    <scope>IDENTIFICATION</scope>
</reference>
<organism evidence="2 4">
    <name type="scientific">Dracunculus medinensis</name>
    <name type="common">Guinea worm</name>
    <dbReference type="NCBI Taxonomy" id="318479"/>
    <lineage>
        <taxon>Eukaryota</taxon>
        <taxon>Metazoa</taxon>
        <taxon>Ecdysozoa</taxon>
        <taxon>Nematoda</taxon>
        <taxon>Chromadorea</taxon>
        <taxon>Rhabditida</taxon>
        <taxon>Spirurina</taxon>
        <taxon>Dracunculoidea</taxon>
        <taxon>Dracunculidae</taxon>
        <taxon>Dracunculus</taxon>
    </lineage>
</organism>
<dbReference type="EMBL" id="UYYG01001158">
    <property type="protein sequence ID" value="VDN57043.1"/>
    <property type="molecule type" value="Genomic_DNA"/>
</dbReference>
<evidence type="ECO:0000313" key="4">
    <source>
        <dbReference type="WBParaSite" id="DME_0000265601-mRNA-1"/>
    </source>
</evidence>
<keyword evidence="3" id="KW-1185">Reference proteome</keyword>
<dbReference type="WBParaSite" id="DME_0000265601-mRNA-1">
    <property type="protein sequence ID" value="DME_0000265601-mRNA-1"/>
    <property type="gene ID" value="DME_0000265601"/>
</dbReference>
<accession>A0A158Q3L5</accession>
<dbReference type="AlphaFoldDB" id="A0A158Q3L5"/>
<dbReference type="OrthoDB" id="5810822at2759"/>
<evidence type="ECO:0000313" key="1">
    <source>
        <dbReference type="EMBL" id="VDN57043.1"/>
    </source>
</evidence>
<proteinExistence type="predicted"/>